<name>A0A0A9ARI1_ARUDO</name>
<organism evidence="1">
    <name type="scientific">Arundo donax</name>
    <name type="common">Giant reed</name>
    <name type="synonym">Donax arundinaceus</name>
    <dbReference type="NCBI Taxonomy" id="35708"/>
    <lineage>
        <taxon>Eukaryota</taxon>
        <taxon>Viridiplantae</taxon>
        <taxon>Streptophyta</taxon>
        <taxon>Embryophyta</taxon>
        <taxon>Tracheophyta</taxon>
        <taxon>Spermatophyta</taxon>
        <taxon>Magnoliopsida</taxon>
        <taxon>Liliopsida</taxon>
        <taxon>Poales</taxon>
        <taxon>Poaceae</taxon>
        <taxon>PACMAD clade</taxon>
        <taxon>Arundinoideae</taxon>
        <taxon>Arundineae</taxon>
        <taxon>Arundo</taxon>
    </lineage>
</organism>
<sequence length="29" mass="3318">MLFVRFSNTRPCILLIDTGILLLNELPSK</sequence>
<dbReference type="EMBL" id="GBRH01246380">
    <property type="protein sequence ID" value="JAD51515.1"/>
    <property type="molecule type" value="Transcribed_RNA"/>
</dbReference>
<reference evidence="1" key="1">
    <citation type="submission" date="2014-09" db="EMBL/GenBank/DDBJ databases">
        <authorList>
            <person name="Magalhaes I.L.F."/>
            <person name="Oliveira U."/>
            <person name="Santos F.R."/>
            <person name="Vidigal T.H.D.A."/>
            <person name="Brescovit A.D."/>
            <person name="Santos A.J."/>
        </authorList>
    </citation>
    <scope>NUCLEOTIDE SEQUENCE</scope>
    <source>
        <tissue evidence="1">Shoot tissue taken approximately 20 cm above the soil surface</tissue>
    </source>
</reference>
<reference evidence="1" key="2">
    <citation type="journal article" date="2015" name="Data Brief">
        <title>Shoot transcriptome of the giant reed, Arundo donax.</title>
        <authorList>
            <person name="Barrero R.A."/>
            <person name="Guerrero F.D."/>
            <person name="Moolhuijzen P."/>
            <person name="Goolsby J.A."/>
            <person name="Tidwell J."/>
            <person name="Bellgard S.E."/>
            <person name="Bellgard M.I."/>
        </authorList>
    </citation>
    <scope>NUCLEOTIDE SEQUENCE</scope>
    <source>
        <tissue evidence="1">Shoot tissue taken approximately 20 cm above the soil surface</tissue>
    </source>
</reference>
<dbReference type="AlphaFoldDB" id="A0A0A9ARI1"/>
<proteinExistence type="predicted"/>
<accession>A0A0A9ARI1</accession>
<protein>
    <submittedName>
        <fullName evidence="1">Uncharacterized protein</fullName>
    </submittedName>
</protein>
<evidence type="ECO:0000313" key="1">
    <source>
        <dbReference type="EMBL" id="JAD51515.1"/>
    </source>
</evidence>